<dbReference type="InterPro" id="IPR030655">
    <property type="entry name" value="NifH/chlL_CS"/>
</dbReference>
<feature type="domain" description="RNA polymerase sigma factor 70 region 4 type 2" evidence="9">
    <location>
        <begin position="389"/>
        <end position="441"/>
    </location>
</feature>
<proteinExistence type="inferred from homology"/>
<dbReference type="InterPro" id="IPR036388">
    <property type="entry name" value="WH-like_DNA-bd_sf"/>
</dbReference>
<dbReference type="SUPFAM" id="SSF52540">
    <property type="entry name" value="P-loop containing nucleoside triphosphate hydrolases"/>
    <property type="match status" value="1"/>
</dbReference>
<dbReference type="GO" id="GO:0046872">
    <property type="term" value="F:metal ion binding"/>
    <property type="evidence" value="ECO:0007669"/>
    <property type="project" value="UniProtKB-KW"/>
</dbReference>
<dbReference type="GO" id="GO:0005524">
    <property type="term" value="F:ATP binding"/>
    <property type="evidence" value="ECO:0007669"/>
    <property type="project" value="UniProtKB-KW"/>
</dbReference>
<keyword evidence="7 8" id="KW-0411">Iron-sulfur</keyword>
<dbReference type="PRINTS" id="PR00091">
    <property type="entry name" value="NITROGNASEII"/>
</dbReference>
<keyword evidence="8 10" id="KW-0560">Oxidoreductase</keyword>
<name>A0A395M192_9BACT</name>
<organism evidence="10 11">
    <name type="scientific">Candidatus Thermochlorobacter aerophilus</name>
    <dbReference type="NCBI Taxonomy" id="1868324"/>
    <lineage>
        <taxon>Bacteria</taxon>
        <taxon>Pseudomonadati</taxon>
        <taxon>Chlorobiota</taxon>
        <taxon>Chlorobiia</taxon>
        <taxon>Chlorobiales</taxon>
        <taxon>Candidatus Thermochlorobacteriaceae</taxon>
        <taxon>Candidatus Thermochlorobacter</taxon>
    </lineage>
</organism>
<dbReference type="Gene3D" id="1.10.10.10">
    <property type="entry name" value="Winged helix-like DNA-binding domain superfamily/Winged helix DNA-binding domain"/>
    <property type="match status" value="1"/>
</dbReference>
<dbReference type="Pfam" id="PF08281">
    <property type="entry name" value="Sigma70_r4_2"/>
    <property type="match status" value="1"/>
</dbReference>
<evidence type="ECO:0000256" key="1">
    <source>
        <dbReference type="ARBA" id="ARBA00001966"/>
    </source>
</evidence>
<dbReference type="NCBIfam" id="TIGR02016">
    <property type="entry name" value="BchX"/>
    <property type="match status" value="1"/>
</dbReference>
<dbReference type="InterPro" id="IPR000392">
    <property type="entry name" value="NifH/frxC"/>
</dbReference>
<dbReference type="Gene3D" id="3.40.50.300">
    <property type="entry name" value="P-loop containing nucleotide triphosphate hydrolases"/>
    <property type="match status" value="1"/>
</dbReference>
<dbReference type="GO" id="GO:0003677">
    <property type="term" value="F:DNA binding"/>
    <property type="evidence" value="ECO:0007669"/>
    <property type="project" value="InterPro"/>
</dbReference>
<dbReference type="GO" id="GO:0006352">
    <property type="term" value="P:DNA-templated transcription initiation"/>
    <property type="evidence" value="ECO:0007669"/>
    <property type="project" value="InterPro"/>
</dbReference>
<comment type="cofactor">
    <cofactor evidence="1">
        <name>[4Fe-4S] cluster</name>
        <dbReference type="ChEBI" id="CHEBI:49883"/>
    </cofactor>
</comment>
<dbReference type="PANTHER" id="PTHR42864">
    <property type="entry name" value="LIGHT-INDEPENDENT PROTOCHLOROPHYLLIDE REDUCTASE IRON-SULFUR ATP-BINDING PROTEIN"/>
    <property type="match status" value="1"/>
</dbReference>
<dbReference type="EC" id="1.3.7.15" evidence="10"/>
<dbReference type="InterPro" id="IPR013324">
    <property type="entry name" value="RNA_pol_sigma_r3/r4-like"/>
</dbReference>
<dbReference type="PROSITE" id="PS00746">
    <property type="entry name" value="NIFH_FRXC_1"/>
    <property type="match status" value="1"/>
</dbReference>
<dbReference type="SUPFAM" id="SSF88659">
    <property type="entry name" value="Sigma3 and sigma4 domains of RNA polymerase sigma factors"/>
    <property type="match status" value="1"/>
</dbReference>
<keyword evidence="3 8" id="KW-0479">Metal-binding</keyword>
<evidence type="ECO:0000256" key="6">
    <source>
        <dbReference type="ARBA" id="ARBA00023004"/>
    </source>
</evidence>
<evidence type="ECO:0000256" key="3">
    <source>
        <dbReference type="ARBA" id="ARBA00022723"/>
    </source>
</evidence>
<protein>
    <submittedName>
        <fullName evidence="10">Chlorophyllide a reductase iron protein subunit X</fullName>
        <ecNumber evidence="10">1.3.7.15</ecNumber>
    </submittedName>
</protein>
<dbReference type="Proteomes" id="UP000266389">
    <property type="component" value="Unassembled WGS sequence"/>
</dbReference>
<dbReference type="EMBL" id="PHFL01000039">
    <property type="protein sequence ID" value="RFM24537.1"/>
    <property type="molecule type" value="Genomic_DNA"/>
</dbReference>
<dbReference type="PROSITE" id="PS00692">
    <property type="entry name" value="NIFH_FRXC_2"/>
    <property type="match status" value="1"/>
</dbReference>
<evidence type="ECO:0000256" key="7">
    <source>
        <dbReference type="ARBA" id="ARBA00023014"/>
    </source>
</evidence>
<dbReference type="GO" id="GO:0016987">
    <property type="term" value="F:sigma factor activity"/>
    <property type="evidence" value="ECO:0007669"/>
    <property type="project" value="InterPro"/>
</dbReference>
<gene>
    <name evidence="10" type="ORF">D0433_06015</name>
</gene>
<evidence type="ECO:0000256" key="5">
    <source>
        <dbReference type="ARBA" id="ARBA00022840"/>
    </source>
</evidence>
<dbReference type="InterPro" id="IPR010246">
    <property type="entry name" value="BchX"/>
</dbReference>
<sequence>MAARTIAIYGKGGIGKSFITTNLTATFALMNKRVLQIGCDPKHDSTTSLFGGISLPTVTEVFGQKTQTHEKVQVEDIVFKRQLEGFPQPVFGIELGGPEVGRGCGGRGIISGFDVLERLGLFQWDLDVILMDFLGDVVCGGFATPLARSMCEEVILVVSNDRQSIFAANNICMANNYFKTVGGSSRLLGLIVNRDDGSGIAERYAKAAGINIIMTLPYSSAARDLADSFDVAIRLPEIREKFFDLCQRILQRSIPYCEARGLSYHEFMALFGDVDTRKPEPAHIEDLRLAENLNLDAHALVHACATAGQTHSEKPISIDLSNLPPARNSLGDPVAIGSNAASLPQTDEFIRPTKSSAPASKLPPMAAKRYRVSSAASSQAPLKPKTDHERLLLCLEKLPRHERELITLYEIKRKSIDEISIECHLDRHEVETHLQNARKHLKELFFSADLY</sequence>
<evidence type="ECO:0000313" key="11">
    <source>
        <dbReference type="Proteomes" id="UP000266389"/>
    </source>
</evidence>
<dbReference type="PROSITE" id="PS51026">
    <property type="entry name" value="NIFH_FRXC_3"/>
    <property type="match status" value="1"/>
</dbReference>
<keyword evidence="8" id="KW-0004">4Fe-4S</keyword>
<dbReference type="Pfam" id="PF00142">
    <property type="entry name" value="Fer4_NifH"/>
    <property type="match status" value="1"/>
</dbReference>
<dbReference type="GO" id="GO:0015979">
    <property type="term" value="P:photosynthesis"/>
    <property type="evidence" value="ECO:0007669"/>
    <property type="project" value="InterPro"/>
</dbReference>
<dbReference type="InterPro" id="IPR027417">
    <property type="entry name" value="P-loop_NTPase"/>
</dbReference>
<evidence type="ECO:0000313" key="10">
    <source>
        <dbReference type="EMBL" id="RFM24537.1"/>
    </source>
</evidence>
<evidence type="ECO:0000259" key="9">
    <source>
        <dbReference type="Pfam" id="PF08281"/>
    </source>
</evidence>
<keyword evidence="5 8" id="KW-0067">ATP-binding</keyword>
<dbReference type="GO" id="GO:0030494">
    <property type="term" value="P:bacteriochlorophyll biosynthetic process"/>
    <property type="evidence" value="ECO:0007669"/>
    <property type="project" value="InterPro"/>
</dbReference>
<keyword evidence="6 8" id="KW-0408">Iron</keyword>
<evidence type="ECO:0000256" key="2">
    <source>
        <dbReference type="ARBA" id="ARBA00005504"/>
    </source>
</evidence>
<evidence type="ECO:0000256" key="8">
    <source>
        <dbReference type="RuleBase" id="RU003688"/>
    </source>
</evidence>
<evidence type="ECO:0000256" key="4">
    <source>
        <dbReference type="ARBA" id="ARBA00022741"/>
    </source>
</evidence>
<keyword evidence="4 8" id="KW-0547">Nucleotide-binding</keyword>
<dbReference type="AlphaFoldDB" id="A0A395M192"/>
<dbReference type="InterPro" id="IPR013249">
    <property type="entry name" value="RNA_pol_sigma70_r4_t2"/>
</dbReference>
<dbReference type="GO" id="GO:0016628">
    <property type="term" value="F:oxidoreductase activity, acting on the CH-CH group of donors, NAD or NADP as acceptor"/>
    <property type="evidence" value="ECO:0007669"/>
    <property type="project" value="InterPro"/>
</dbReference>
<reference evidence="10 11" key="1">
    <citation type="journal article" date="2011" name="ISME J.">
        <title>Community ecology of hot spring cyanobacterial mats: predominant populations and their functional potential.</title>
        <authorList>
            <person name="Klatt C.G."/>
            <person name="Wood J.M."/>
            <person name="Rusch D.B."/>
            <person name="Bateson M.M."/>
            <person name="Hamamura N."/>
            <person name="Heidelberg J.F."/>
            <person name="Grossman A.R."/>
            <person name="Bhaya D."/>
            <person name="Cohan F.M."/>
            <person name="Kuhl M."/>
            <person name="Bryant D.A."/>
            <person name="Ward D.M."/>
        </authorList>
    </citation>
    <scope>NUCLEOTIDE SEQUENCE [LARGE SCALE GENOMIC DNA]</scope>
    <source>
        <strain evidence="10">OS</strain>
    </source>
</reference>
<dbReference type="GO" id="GO:0051539">
    <property type="term" value="F:4 iron, 4 sulfur cluster binding"/>
    <property type="evidence" value="ECO:0007669"/>
    <property type="project" value="UniProtKB-KW"/>
</dbReference>
<dbReference type="PANTHER" id="PTHR42864:SF2">
    <property type="entry name" value="LIGHT-INDEPENDENT PROTOCHLOROPHYLLIDE REDUCTASE IRON-SULFUR ATP-BINDING PROTEIN"/>
    <property type="match status" value="1"/>
</dbReference>
<comment type="caution">
    <text evidence="10">The sequence shown here is derived from an EMBL/GenBank/DDBJ whole genome shotgun (WGS) entry which is preliminary data.</text>
</comment>
<accession>A0A395M192</accession>
<comment type="similarity">
    <text evidence="2 8">Belongs to the NifH/BchL/ChlL family.</text>
</comment>